<dbReference type="STRING" id="641238.SAMN04490244_101568"/>
<evidence type="ECO:0000313" key="2">
    <source>
        <dbReference type="Proteomes" id="UP000198885"/>
    </source>
</evidence>
<reference evidence="1 2" key="1">
    <citation type="submission" date="2016-10" db="EMBL/GenBank/DDBJ databases">
        <authorList>
            <person name="de Groot N.N."/>
        </authorList>
    </citation>
    <scope>NUCLEOTIDE SEQUENCE [LARGE SCALE GENOMIC DNA]</scope>
    <source>
        <strain evidence="1 2">DSM 23042</strain>
    </source>
</reference>
<accession>A0A1H9QCR1</accession>
<dbReference type="Pfam" id="PF05159">
    <property type="entry name" value="Capsule_synth"/>
    <property type="match status" value="1"/>
</dbReference>
<dbReference type="OrthoDB" id="5448633at2"/>
<dbReference type="Proteomes" id="UP000198885">
    <property type="component" value="Unassembled WGS sequence"/>
</dbReference>
<sequence>MTLRLCVVSTNKFTNAILDEIESASGGEVEVALHNGRKDDDFRASALSSMRARKGRKGHLFQGQRWTGAAVSLFQQPDFIEQMEEFIDHLHRRSDIGMHGHKAHPLRTMQDYADFYHILADVIAQAMIDRGVTHCVFFNIPHLAYDTIFFQVAKALGIPVTMVTQSLFPDRYFSLTDAKSLGAFPADPSVAPIRVEPAFPPDPFYMKGVKQGYEEGGTLNGKAIRHLIAFLLLKRPLQAFNPRYVARLVRHMRQVYGGLPKWRDPFARFFHEDEFAYFDQLVAFENQEVDLSGDYVYVPLQLQPEMTTSALGGRFRDQALAIERLADLVTEGTRILVKENPKQRLYMRGPMFFHRLNRIPNVEFLPSWVDTKALISGAKCVATITGTAGWEAIRVGVPALVFGAAWYRGLHGVTEYRDDLTWDEVVGPTIDHAQLEASFGQLMARSHEGVVNDHYIQIVPDYDDDANRRRVAEEMIGLIKREIPFSFDPAAS</sequence>
<dbReference type="GO" id="GO:0015774">
    <property type="term" value="P:polysaccharide transport"/>
    <property type="evidence" value="ECO:0007669"/>
    <property type="project" value="InterPro"/>
</dbReference>
<keyword evidence="2" id="KW-1185">Reference proteome</keyword>
<evidence type="ECO:0000313" key="1">
    <source>
        <dbReference type="EMBL" id="SER58192.1"/>
    </source>
</evidence>
<name>A0A1H9QCR1_9RHOB</name>
<gene>
    <name evidence="1" type="ORF">SAMN04490244_101568</name>
</gene>
<dbReference type="AlphaFoldDB" id="A0A1H9QCR1"/>
<protein>
    <submittedName>
        <fullName evidence="1">Capsule polysaccharide biosynthesis protein</fullName>
    </submittedName>
</protein>
<dbReference type="GO" id="GO:0000271">
    <property type="term" value="P:polysaccharide biosynthetic process"/>
    <property type="evidence" value="ECO:0007669"/>
    <property type="project" value="InterPro"/>
</dbReference>
<dbReference type="RefSeq" id="WP_092687979.1">
    <property type="nucleotide sequence ID" value="NZ_FOGU01000001.1"/>
</dbReference>
<dbReference type="InterPro" id="IPR007833">
    <property type="entry name" value="Capsule_polysaccharide_synth"/>
</dbReference>
<organism evidence="1 2">
    <name type="scientific">Tranquillimonas rosea</name>
    <dbReference type="NCBI Taxonomy" id="641238"/>
    <lineage>
        <taxon>Bacteria</taxon>
        <taxon>Pseudomonadati</taxon>
        <taxon>Pseudomonadota</taxon>
        <taxon>Alphaproteobacteria</taxon>
        <taxon>Rhodobacterales</taxon>
        <taxon>Roseobacteraceae</taxon>
        <taxon>Tranquillimonas</taxon>
    </lineage>
</organism>
<dbReference type="EMBL" id="FOGU01000001">
    <property type="protein sequence ID" value="SER58192.1"/>
    <property type="molecule type" value="Genomic_DNA"/>
</dbReference>
<proteinExistence type="predicted"/>